<dbReference type="PROSITE" id="PS51366">
    <property type="entry name" value="MI"/>
    <property type="match status" value="1"/>
</dbReference>
<dbReference type="SMART" id="SM00544">
    <property type="entry name" value="MA3"/>
    <property type="match status" value="1"/>
</dbReference>
<feature type="region of interest" description="Disordered" evidence="5">
    <location>
        <begin position="361"/>
        <end position="446"/>
    </location>
</feature>
<feature type="region of interest" description="Disordered" evidence="5">
    <location>
        <begin position="203"/>
        <end position="315"/>
    </location>
</feature>
<comment type="similarity">
    <text evidence="2">Belongs to the CWC22 family.</text>
</comment>
<evidence type="ECO:0000313" key="8">
    <source>
        <dbReference type="Proteomes" id="UP000594260"/>
    </source>
</evidence>
<dbReference type="Pfam" id="PF02847">
    <property type="entry name" value="MA3"/>
    <property type="match status" value="1"/>
</dbReference>
<evidence type="ECO:0000256" key="2">
    <source>
        <dbReference type="ARBA" id="ARBA00006856"/>
    </source>
</evidence>
<dbReference type="GeneID" id="111247874"/>
<keyword evidence="4" id="KW-0175">Coiled coil</keyword>
<feature type="region of interest" description="Disordered" evidence="5">
    <location>
        <begin position="1"/>
        <end position="24"/>
    </location>
</feature>
<dbReference type="GO" id="GO:0042274">
    <property type="term" value="P:ribosomal small subunit biogenesis"/>
    <property type="evidence" value="ECO:0007669"/>
    <property type="project" value="TreeGrafter"/>
</dbReference>
<proteinExistence type="inferred from homology"/>
<dbReference type="KEGG" id="vde:111247874"/>
<dbReference type="OMA" id="MQYYAKK"/>
<keyword evidence="3" id="KW-0539">Nucleus</keyword>
<dbReference type="InterPro" id="IPR003890">
    <property type="entry name" value="MIF4G-like_typ-3"/>
</dbReference>
<evidence type="ECO:0000259" key="6">
    <source>
        <dbReference type="PROSITE" id="PS51366"/>
    </source>
</evidence>
<organism evidence="7 8">
    <name type="scientific">Varroa destructor</name>
    <name type="common">Honeybee mite</name>
    <dbReference type="NCBI Taxonomy" id="109461"/>
    <lineage>
        <taxon>Eukaryota</taxon>
        <taxon>Metazoa</taxon>
        <taxon>Ecdysozoa</taxon>
        <taxon>Arthropoda</taxon>
        <taxon>Chelicerata</taxon>
        <taxon>Arachnida</taxon>
        <taxon>Acari</taxon>
        <taxon>Parasitiformes</taxon>
        <taxon>Mesostigmata</taxon>
        <taxon>Gamasina</taxon>
        <taxon>Dermanyssoidea</taxon>
        <taxon>Varroidae</taxon>
        <taxon>Varroa</taxon>
    </lineage>
</organism>
<protein>
    <recommendedName>
        <fullName evidence="6">MI domain-containing protein</fullName>
    </recommendedName>
</protein>
<feature type="region of interest" description="Disordered" evidence="5">
    <location>
        <begin position="74"/>
        <end position="103"/>
    </location>
</feature>
<reference evidence="7" key="1">
    <citation type="submission" date="2021-01" db="UniProtKB">
        <authorList>
            <consortium name="EnsemblMetazoa"/>
        </authorList>
    </citation>
    <scope>IDENTIFICATION</scope>
</reference>
<dbReference type="RefSeq" id="XP_022655109.1">
    <property type="nucleotide sequence ID" value="XM_022799374.1"/>
</dbReference>
<dbReference type="SMART" id="SM00543">
    <property type="entry name" value="MIF4G"/>
    <property type="match status" value="1"/>
</dbReference>
<dbReference type="PANTHER" id="PTHR18034">
    <property type="entry name" value="CELL CYCLE CONTROL PROTEIN CWF22-RELATED"/>
    <property type="match status" value="1"/>
</dbReference>
<evidence type="ECO:0000256" key="5">
    <source>
        <dbReference type="SAM" id="MobiDB-lite"/>
    </source>
</evidence>
<feature type="coiled-coil region" evidence="4">
    <location>
        <begin position="587"/>
        <end position="614"/>
    </location>
</feature>
<dbReference type="GO" id="GO:0005730">
    <property type="term" value="C:nucleolus"/>
    <property type="evidence" value="ECO:0007669"/>
    <property type="project" value="UniProtKB-SubCell"/>
</dbReference>
<dbReference type="RefSeq" id="XP_022655108.1">
    <property type="nucleotide sequence ID" value="XM_022799373.1"/>
</dbReference>
<accession>A0A7M7JPW7</accession>
<feature type="coiled-coil region" evidence="4">
    <location>
        <begin position="121"/>
        <end position="148"/>
    </location>
</feature>
<evidence type="ECO:0000313" key="7">
    <source>
        <dbReference type="EnsemblMetazoa" id="XP_022655108"/>
    </source>
</evidence>
<dbReference type="Pfam" id="PF02854">
    <property type="entry name" value="MIF4G"/>
    <property type="match status" value="1"/>
</dbReference>
<keyword evidence="8" id="KW-1185">Reference proteome</keyword>
<dbReference type="EnsemblMetazoa" id="XM_022799373">
    <property type="protein sequence ID" value="XP_022655108"/>
    <property type="gene ID" value="LOC111247874"/>
</dbReference>
<feature type="domain" description="MI" evidence="6">
    <location>
        <begin position="802"/>
        <end position="919"/>
    </location>
</feature>
<feature type="compositionally biased region" description="Basic residues" evidence="5">
    <location>
        <begin position="1"/>
        <end position="22"/>
    </location>
</feature>
<evidence type="ECO:0000256" key="4">
    <source>
        <dbReference type="SAM" id="Coils"/>
    </source>
</evidence>
<dbReference type="FunCoup" id="A0A7M7JPW7">
    <property type="interactions" value="1079"/>
</dbReference>
<dbReference type="OrthoDB" id="10260961at2759"/>
<dbReference type="Gene3D" id="1.25.40.180">
    <property type="match status" value="1"/>
</dbReference>
<evidence type="ECO:0000256" key="1">
    <source>
        <dbReference type="ARBA" id="ARBA00004604"/>
    </source>
</evidence>
<feature type="compositionally biased region" description="Basic and acidic residues" evidence="5">
    <location>
        <begin position="294"/>
        <end position="315"/>
    </location>
</feature>
<feature type="compositionally biased region" description="Basic and acidic residues" evidence="5">
    <location>
        <begin position="203"/>
        <end position="227"/>
    </location>
</feature>
<evidence type="ECO:0000256" key="3">
    <source>
        <dbReference type="ARBA" id="ARBA00023242"/>
    </source>
</evidence>
<feature type="compositionally biased region" description="Acidic residues" evidence="5">
    <location>
        <begin position="422"/>
        <end position="431"/>
    </location>
</feature>
<dbReference type="PANTHER" id="PTHR18034:SF4">
    <property type="entry name" value="NUCLEOLAR MIF4G DOMAIN-CONTAINING PROTEIN 1"/>
    <property type="match status" value="1"/>
</dbReference>
<dbReference type="EnsemblMetazoa" id="XM_022799374">
    <property type="protein sequence ID" value="XP_022655109"/>
    <property type="gene ID" value="LOC111247874"/>
</dbReference>
<dbReference type="InterPro" id="IPR050781">
    <property type="entry name" value="CWC22_splicing_factor"/>
</dbReference>
<feature type="compositionally biased region" description="Acidic residues" evidence="5">
    <location>
        <begin position="258"/>
        <end position="293"/>
    </location>
</feature>
<dbReference type="GO" id="GO:0003723">
    <property type="term" value="F:RNA binding"/>
    <property type="evidence" value="ECO:0007669"/>
    <property type="project" value="InterPro"/>
</dbReference>
<dbReference type="AlphaFoldDB" id="A0A7M7JPW7"/>
<dbReference type="InterPro" id="IPR016024">
    <property type="entry name" value="ARM-type_fold"/>
</dbReference>
<sequence length="1014" mass="115147">MKFRKGARKEHRQLQKQKRHAQSVRYLEWQQSGHSSGKKIQKRKGSINMRGINGQMNRIFTQLDIYGRLELKTQPHDNNHNFKNFQGSRNDADGDDSSADFGDRLERAYNDSDVTKKLDVKESHEDRISRLLQENEAENKEIAKLEKLLYLNKRKNNNMPKSFVEEGLDFILELVDKKYKKRYNDDMELLEEQGELGNALVGDHQEKDNEVSGKYEDSSADELTRQNEKRRKIKFANQPSNESEQRESDSEVGISDSESGEELGVESEEDSEDADIVDSDNEEGFDEKDSVDETDSKDNRSSDDGEYKEDVTMEELKALRNTNSAGIKISENIKVKYPTRTTKQQIEESADDVMRNLKAMRKGKGGLLSDAADTTNASKRRRVVEKTEHTDYEDNSSEFSEKEASDEDDLKDDGNEQNLELDYSDEFGNETVEEKERNDSDSESIVADHFIRKRNKVAADGTYEDIYGRKRSAQGDVVDSVNQKYVPPAKRLAMGCANNDNNKIELEKLQKHVKGQLNRLSETNLRPIASQISELYSKHSKNNVTSILSIVISDAVFGLSLTPERLVLEPALLCALLHANEGHEVGAQILEDVVDRLRSLLQDKEERVKGKRLENVLRFLCYLFLFKVVGHSIIYGVLNRLDPTSEHDAKLILAALKTCGFALRKCDPVALKELIISLQSKCRDSSSSSQHRFMLNTLFALKNNNISKISNCDPSLSERALKSLRACLNKGAVLQELHVTLEDLYDARMKGKWWLVGSAWTKEQTENENGSNKGSTQAAICVVDELSSKISDLARKAGMNTDIRRAIFGIIMSSEDYLDASERLLRLNLTYVQQRELCYVLLLCAGNEKSFNPYYAHLALFFCNKHKKEFSMTLQCAIWDAIKAIGSYSENKVTNLARFTALLVYRRGLPLSVLKNVEFVDLSNNKVIRFLRVLLLNVLLNLKSEDVSVLFAKIALAGPKLELLKQGLGIFLKRFLLSNMHLDDAQMKKVKKNIEAAEEGLSTQIEKSEVDIFE</sequence>
<dbReference type="SUPFAM" id="SSF48371">
    <property type="entry name" value="ARM repeat"/>
    <property type="match status" value="1"/>
</dbReference>
<dbReference type="InParanoid" id="A0A7M7JPW7"/>
<comment type="subcellular location">
    <subcellularLocation>
        <location evidence="1">Nucleus</location>
        <location evidence="1">Nucleolus</location>
    </subcellularLocation>
</comment>
<name>A0A7M7JPW7_VARDE</name>
<dbReference type="InterPro" id="IPR003891">
    <property type="entry name" value="Initiation_fac_eIF4g_MI"/>
</dbReference>
<dbReference type="Proteomes" id="UP000594260">
    <property type="component" value="Unplaced"/>
</dbReference>